<dbReference type="EMBL" id="JBEPSM010000001">
    <property type="protein sequence ID" value="MET4634275.1"/>
    <property type="molecule type" value="Genomic_DNA"/>
</dbReference>
<evidence type="ECO:0000313" key="2">
    <source>
        <dbReference type="Proteomes" id="UP001549321"/>
    </source>
</evidence>
<dbReference type="RefSeq" id="WP_354550945.1">
    <property type="nucleotide sequence ID" value="NZ_JBEPSM010000001.1"/>
</dbReference>
<keyword evidence="2" id="KW-1185">Reference proteome</keyword>
<comment type="caution">
    <text evidence="1">The sequence shown here is derived from an EMBL/GenBank/DDBJ whole genome shotgun (WGS) entry which is preliminary data.</text>
</comment>
<sequence length="81" mass="9127">MFHTWLNLNMLAFESQQVIFLRLMTLAAGGRDAQREAELMLREKVLAASQSSVRMAGGASLDSVVQTYRKTVRANARRLSR</sequence>
<organism evidence="1 2">
    <name type="scientific">Kaistia defluvii</name>
    <dbReference type="NCBI Taxonomy" id="410841"/>
    <lineage>
        <taxon>Bacteria</taxon>
        <taxon>Pseudomonadati</taxon>
        <taxon>Pseudomonadota</taxon>
        <taxon>Alphaproteobacteria</taxon>
        <taxon>Hyphomicrobiales</taxon>
        <taxon>Kaistiaceae</taxon>
        <taxon>Kaistia</taxon>
    </lineage>
</organism>
<proteinExistence type="predicted"/>
<name>A0ABV2QZ40_9HYPH</name>
<protein>
    <submittedName>
        <fullName evidence="1">Uncharacterized protein</fullName>
    </submittedName>
</protein>
<dbReference type="Proteomes" id="UP001549321">
    <property type="component" value="Unassembled WGS sequence"/>
</dbReference>
<accession>A0ABV2QZ40</accession>
<reference evidence="1 2" key="1">
    <citation type="submission" date="2024-06" db="EMBL/GenBank/DDBJ databases">
        <title>Sorghum-associated microbial communities from plants grown in Nebraska, USA.</title>
        <authorList>
            <person name="Schachtman D."/>
        </authorList>
    </citation>
    <scope>NUCLEOTIDE SEQUENCE [LARGE SCALE GENOMIC DNA]</scope>
    <source>
        <strain evidence="1 2">3207</strain>
    </source>
</reference>
<evidence type="ECO:0000313" key="1">
    <source>
        <dbReference type="EMBL" id="MET4634275.1"/>
    </source>
</evidence>
<gene>
    <name evidence="1" type="ORF">ABIE08_002188</name>
</gene>